<sequence length="413" mass="47762">MPNIQAIPTLPKERIHSLDVLRGFALLGILLINIQLFGLPNASFSNPSVMGELSASDYFSYYFVNVFGELKFMTIFSILFGAGIVLFINRLNERGLDGFKFQVRRMIFLLIFGMLHAYLIWFGDILVAYAVVGLIAVLLRKMPKNHKIILCVVLYLIPMAFFYLVGGLFESMPAEMAKEAMADFNPAPNAVAGEIDLYQTGTWFDIFVKRAQLNMNYQLGSFFMLSLWRTTGVMLLGMVLLNNGVLAAKKTKYFYFWMAVLGIGMGTFFAHEGFQHIVASKWEMIYFFKYGYQFNYFGSLFTALGYIGLILLIYQMKILRFFTKALEAVGRMAFTNYLCQSIICSIIFYSYGFGMFARYSRAELLIWVLIIWTFQLISSSIWLKYYKMGPFEWLWRYLTYKEKPQLSLNVKYQ</sequence>
<feature type="domain" description="DUF418" evidence="2">
    <location>
        <begin position="244"/>
        <end position="401"/>
    </location>
</feature>
<feature type="transmembrane region" description="Helical" evidence="1">
    <location>
        <begin position="253"/>
        <end position="274"/>
    </location>
</feature>
<keyword evidence="1" id="KW-0472">Membrane</keyword>
<dbReference type="InterPro" id="IPR052529">
    <property type="entry name" value="Bact_Transport_Assoc"/>
</dbReference>
<evidence type="ECO:0000256" key="1">
    <source>
        <dbReference type="SAM" id="Phobius"/>
    </source>
</evidence>
<evidence type="ECO:0000313" key="4">
    <source>
        <dbReference type="Proteomes" id="UP000233535"/>
    </source>
</evidence>
<dbReference type="InterPro" id="IPR007349">
    <property type="entry name" value="DUF418"/>
</dbReference>
<feature type="transmembrane region" description="Helical" evidence="1">
    <location>
        <begin position="101"/>
        <end position="119"/>
    </location>
</feature>
<dbReference type="Pfam" id="PF04235">
    <property type="entry name" value="DUF418"/>
    <property type="match status" value="1"/>
</dbReference>
<dbReference type="PANTHER" id="PTHR30590:SF2">
    <property type="entry name" value="INNER MEMBRANE PROTEIN"/>
    <property type="match status" value="1"/>
</dbReference>
<gene>
    <name evidence="3" type="ORF">BZG02_04495</name>
</gene>
<dbReference type="OrthoDB" id="9807744at2"/>
<dbReference type="Proteomes" id="UP000233535">
    <property type="component" value="Unassembled WGS sequence"/>
</dbReference>
<feature type="transmembrane region" description="Helical" evidence="1">
    <location>
        <begin position="59"/>
        <end position="89"/>
    </location>
</feature>
<protein>
    <recommendedName>
        <fullName evidence="2">DUF418 domain-containing protein</fullName>
    </recommendedName>
</protein>
<feature type="transmembrane region" description="Helical" evidence="1">
    <location>
        <begin position="148"/>
        <end position="169"/>
    </location>
</feature>
<keyword evidence="4" id="KW-1185">Reference proteome</keyword>
<organism evidence="3 4">
    <name type="scientific">Labilibaculum filiforme</name>
    <dbReference type="NCBI Taxonomy" id="1940526"/>
    <lineage>
        <taxon>Bacteria</taxon>
        <taxon>Pseudomonadati</taxon>
        <taxon>Bacteroidota</taxon>
        <taxon>Bacteroidia</taxon>
        <taxon>Marinilabiliales</taxon>
        <taxon>Marinifilaceae</taxon>
        <taxon>Labilibaculum</taxon>
    </lineage>
</organism>
<reference evidence="3 4" key="1">
    <citation type="journal article" date="2017" name="Front. Microbiol.">
        <title>Labilibaculum manganireducens gen. nov., sp. nov. and Labilibaculum filiforme sp. nov., Novel Bacteroidetes Isolated from Subsurface Sediments of the Baltic Sea.</title>
        <authorList>
            <person name="Vandieken V."/>
            <person name="Marshall I.P."/>
            <person name="Niemann H."/>
            <person name="Engelen B."/>
            <person name="Cypionka H."/>
        </authorList>
    </citation>
    <scope>NUCLEOTIDE SEQUENCE [LARGE SCALE GENOMIC DNA]</scope>
    <source>
        <strain evidence="3 4">59.16B</strain>
    </source>
</reference>
<keyword evidence="1" id="KW-0812">Transmembrane</keyword>
<name>A0A2N3I465_9BACT</name>
<feature type="transmembrane region" description="Helical" evidence="1">
    <location>
        <begin position="20"/>
        <end position="39"/>
    </location>
</feature>
<dbReference type="PANTHER" id="PTHR30590">
    <property type="entry name" value="INNER MEMBRANE PROTEIN"/>
    <property type="match status" value="1"/>
</dbReference>
<dbReference type="AlphaFoldDB" id="A0A2N3I465"/>
<feature type="transmembrane region" description="Helical" evidence="1">
    <location>
        <begin position="294"/>
        <end position="314"/>
    </location>
</feature>
<keyword evidence="1" id="KW-1133">Transmembrane helix</keyword>
<evidence type="ECO:0000259" key="2">
    <source>
        <dbReference type="Pfam" id="PF04235"/>
    </source>
</evidence>
<comment type="caution">
    <text evidence="3">The sequence shown here is derived from an EMBL/GenBank/DDBJ whole genome shotgun (WGS) entry which is preliminary data.</text>
</comment>
<accession>A0A2N3I465</accession>
<feature type="transmembrane region" description="Helical" evidence="1">
    <location>
        <begin position="222"/>
        <end position="241"/>
    </location>
</feature>
<feature type="transmembrane region" description="Helical" evidence="1">
    <location>
        <begin position="334"/>
        <end position="352"/>
    </location>
</feature>
<feature type="transmembrane region" description="Helical" evidence="1">
    <location>
        <begin position="364"/>
        <end position="386"/>
    </location>
</feature>
<dbReference type="EMBL" id="MVDD01000002">
    <property type="protein sequence ID" value="PKQ65094.1"/>
    <property type="molecule type" value="Genomic_DNA"/>
</dbReference>
<proteinExistence type="predicted"/>
<dbReference type="RefSeq" id="WP_101260204.1">
    <property type="nucleotide sequence ID" value="NZ_MVDD01000002.1"/>
</dbReference>
<evidence type="ECO:0000313" key="3">
    <source>
        <dbReference type="EMBL" id="PKQ65094.1"/>
    </source>
</evidence>
<feature type="transmembrane region" description="Helical" evidence="1">
    <location>
        <begin position="125"/>
        <end position="141"/>
    </location>
</feature>